<reference evidence="6" key="2">
    <citation type="journal article" date="2018" name="MBio">
        <title>Insights into the evolution of host association through the isolation and characterization of a novel human periodontal pathobiont, Desulfobulbus oralis.</title>
        <authorList>
            <person name="Cross K.L."/>
            <person name="Chirania P."/>
            <person name="Xiong W."/>
            <person name="Beall C.J."/>
            <person name="Elkins J.G."/>
            <person name="Giannone R.J."/>
            <person name="Griffen A.L."/>
            <person name="Guss A.M."/>
            <person name="Hettich R.L."/>
            <person name="Joshi S.S."/>
            <person name="Mokrzan E.M."/>
            <person name="Martin R.K."/>
            <person name="Zhulin I.B."/>
            <person name="Leys E.J."/>
            <person name="Podar M."/>
        </authorList>
    </citation>
    <scope>NUCLEOTIDE SEQUENCE [LARGE SCALE GENOMIC DNA]</scope>
    <source>
        <strain evidence="6">ORNL</strain>
    </source>
</reference>
<accession>A0A2L1GMX3</accession>
<dbReference type="Gene3D" id="3.40.309.10">
    <property type="entry name" value="Aldehyde Dehydrogenase, Chain A, domain 2"/>
    <property type="match status" value="1"/>
</dbReference>
<dbReference type="InterPro" id="IPR016162">
    <property type="entry name" value="Ald_DH_N"/>
</dbReference>
<sequence>MNEVRLQDKYQLFIDGEWRDATDGKTIASVNPANGEKLAECADATKEDVDAAVAAAWKAFETWKNVPVNERAVILNKIADIIDANAEHLAMVETLDNGKPIRETLNVDIPLSSQHFRYFAGCIVAEEGSANMLGTDTLSLILHEPIGVVGQIVPWNFPFCMAAWKLAPVLASGCCTVLKPSSTTALSVLEFAKLVKDVIPHGVFNIITGAGSRAGQYILDHKGFRKLAFTGSTEVGRNVAQAAADKLIPATLELGGKSANIFFDDCDMELAMDGLQMGILFNQGQVCCAGSRVFVQEGIYDKFVAEAVKRFNKVKVGLPWEPDTQMGSQIDKRHMEKILRYVKIGQEEGARVLCGGVQATEGELAKGCFLKPTLLGDVKNNMRVAQEEIFGPVACVLKFKDEAEVVKMANDSVYGLGGAVWTKNINRAIRVARGVETGRIWVNCYNVLPEGAPFGGYKESGIGRETHKVMLAHYTQMKSIMINLKETPTGFYPNK</sequence>
<evidence type="ECO:0000256" key="1">
    <source>
        <dbReference type="ARBA" id="ARBA00009986"/>
    </source>
</evidence>
<dbReference type="GO" id="GO:0016620">
    <property type="term" value="F:oxidoreductase activity, acting on the aldehyde or oxo group of donors, NAD or NADP as acceptor"/>
    <property type="evidence" value="ECO:0007669"/>
    <property type="project" value="InterPro"/>
</dbReference>
<dbReference type="OrthoDB" id="9762436at2"/>
<dbReference type="PROSITE" id="PS00070">
    <property type="entry name" value="ALDEHYDE_DEHYDR_CYS"/>
    <property type="match status" value="1"/>
</dbReference>
<dbReference type="InterPro" id="IPR029510">
    <property type="entry name" value="Ald_DH_CS_GLU"/>
</dbReference>
<dbReference type="InterPro" id="IPR016163">
    <property type="entry name" value="Ald_DH_C"/>
</dbReference>
<dbReference type="InterPro" id="IPR015590">
    <property type="entry name" value="Aldehyde_DH_dom"/>
</dbReference>
<dbReference type="SUPFAM" id="SSF53720">
    <property type="entry name" value="ALDH-like"/>
    <property type="match status" value="1"/>
</dbReference>
<name>A0A2L1GMX3_9BACT</name>
<evidence type="ECO:0000313" key="7">
    <source>
        <dbReference type="Proteomes" id="UP000239867"/>
    </source>
</evidence>
<dbReference type="PANTHER" id="PTHR11699">
    <property type="entry name" value="ALDEHYDE DEHYDROGENASE-RELATED"/>
    <property type="match status" value="1"/>
</dbReference>
<organism evidence="6 7">
    <name type="scientific">Desulfobulbus oralis</name>
    <dbReference type="NCBI Taxonomy" id="1986146"/>
    <lineage>
        <taxon>Bacteria</taxon>
        <taxon>Pseudomonadati</taxon>
        <taxon>Thermodesulfobacteriota</taxon>
        <taxon>Desulfobulbia</taxon>
        <taxon>Desulfobulbales</taxon>
        <taxon>Desulfobulbaceae</taxon>
        <taxon>Desulfobulbus</taxon>
    </lineage>
</organism>
<dbReference type="EMBL" id="CP021255">
    <property type="protein sequence ID" value="AVD71012.1"/>
    <property type="molecule type" value="Genomic_DNA"/>
</dbReference>
<evidence type="ECO:0000256" key="2">
    <source>
        <dbReference type="ARBA" id="ARBA00023002"/>
    </source>
</evidence>
<feature type="domain" description="Aldehyde dehydrogenase" evidence="5">
    <location>
        <begin position="18"/>
        <end position="480"/>
    </location>
</feature>
<dbReference type="KEGG" id="deo:CAY53_05565"/>
<protein>
    <submittedName>
        <fullName evidence="6">Aldehyde dehydrogenase</fullName>
    </submittedName>
</protein>
<evidence type="ECO:0000313" key="6">
    <source>
        <dbReference type="EMBL" id="AVD71012.1"/>
    </source>
</evidence>
<dbReference type="InterPro" id="IPR016161">
    <property type="entry name" value="Ald_DH/histidinol_DH"/>
</dbReference>
<dbReference type="FunFam" id="3.40.605.10:FF:000007">
    <property type="entry name" value="NAD/NADP-dependent betaine aldehyde dehydrogenase"/>
    <property type="match status" value="1"/>
</dbReference>
<evidence type="ECO:0000256" key="4">
    <source>
        <dbReference type="RuleBase" id="RU003345"/>
    </source>
</evidence>
<keyword evidence="2 4" id="KW-0560">Oxidoreductase</keyword>
<dbReference type="AlphaFoldDB" id="A0A2L1GMX3"/>
<keyword evidence="7" id="KW-1185">Reference proteome</keyword>
<evidence type="ECO:0000256" key="3">
    <source>
        <dbReference type="PROSITE-ProRule" id="PRU10007"/>
    </source>
</evidence>
<dbReference type="RefSeq" id="WP_104936291.1">
    <property type="nucleotide sequence ID" value="NZ_CP021255.1"/>
</dbReference>
<dbReference type="FunFam" id="3.40.309.10:FF:000012">
    <property type="entry name" value="Betaine aldehyde dehydrogenase"/>
    <property type="match status" value="1"/>
</dbReference>
<proteinExistence type="inferred from homology"/>
<dbReference type="Pfam" id="PF00171">
    <property type="entry name" value="Aldedh"/>
    <property type="match status" value="1"/>
</dbReference>
<dbReference type="PROSITE" id="PS00687">
    <property type="entry name" value="ALDEHYDE_DEHYDR_GLU"/>
    <property type="match status" value="1"/>
</dbReference>
<comment type="similarity">
    <text evidence="1 4">Belongs to the aldehyde dehydrogenase family.</text>
</comment>
<gene>
    <name evidence="6" type="ORF">CAY53_05565</name>
</gene>
<dbReference type="Proteomes" id="UP000239867">
    <property type="component" value="Chromosome"/>
</dbReference>
<dbReference type="InterPro" id="IPR016160">
    <property type="entry name" value="Ald_DH_CS_CYS"/>
</dbReference>
<feature type="active site" evidence="3">
    <location>
        <position position="253"/>
    </location>
</feature>
<dbReference type="Gene3D" id="3.40.605.10">
    <property type="entry name" value="Aldehyde Dehydrogenase, Chain A, domain 1"/>
    <property type="match status" value="1"/>
</dbReference>
<evidence type="ECO:0000259" key="5">
    <source>
        <dbReference type="Pfam" id="PF00171"/>
    </source>
</evidence>
<reference evidence="6" key="1">
    <citation type="submission" date="2017-05" db="EMBL/GenBank/DDBJ databases">
        <authorList>
            <person name="Song R."/>
            <person name="Chenine A.L."/>
            <person name="Ruprecht R.M."/>
        </authorList>
    </citation>
    <scope>NUCLEOTIDE SEQUENCE</scope>
    <source>
        <strain evidence="6">ORNL</strain>
    </source>
</reference>